<evidence type="ECO:0000256" key="3">
    <source>
        <dbReference type="ARBA" id="ARBA00022475"/>
    </source>
</evidence>
<reference evidence="9" key="1">
    <citation type="journal article" date="2015" name="PeerJ">
        <title>First genomic representation of candidate bacterial phylum KSB3 points to enhanced environmental sensing as a trigger of wastewater bulking.</title>
        <authorList>
            <person name="Sekiguchi Y."/>
            <person name="Ohashi A."/>
            <person name="Parks D.H."/>
            <person name="Yamauchi T."/>
            <person name="Tyson G.W."/>
            <person name="Hugenholtz P."/>
        </authorList>
    </citation>
    <scope>NUCLEOTIDE SEQUENCE [LARGE SCALE GENOMIC DNA]</scope>
</reference>
<feature type="transmembrane region" description="Helical" evidence="7">
    <location>
        <begin position="105"/>
        <end position="130"/>
    </location>
</feature>
<dbReference type="PANTHER" id="PTHR43744:SF12">
    <property type="entry name" value="ABC TRANSPORTER PERMEASE PROTEIN MG189-RELATED"/>
    <property type="match status" value="1"/>
</dbReference>
<keyword evidence="4 7" id="KW-0812">Transmembrane</keyword>
<feature type="domain" description="ABC transmembrane type-1" evidence="8">
    <location>
        <begin position="70"/>
        <end position="259"/>
    </location>
</feature>
<dbReference type="PANTHER" id="PTHR43744">
    <property type="entry name" value="ABC TRANSPORTER PERMEASE PROTEIN MG189-RELATED-RELATED"/>
    <property type="match status" value="1"/>
</dbReference>
<dbReference type="Pfam" id="PF00528">
    <property type="entry name" value="BPD_transp_1"/>
    <property type="match status" value="1"/>
</dbReference>
<evidence type="ECO:0000256" key="1">
    <source>
        <dbReference type="ARBA" id="ARBA00004651"/>
    </source>
</evidence>
<dbReference type="Proteomes" id="UP000030661">
    <property type="component" value="Unassembled WGS sequence"/>
</dbReference>
<keyword evidence="2 7" id="KW-0813">Transport</keyword>
<feature type="transmembrane region" description="Helical" evidence="7">
    <location>
        <begin position="192"/>
        <end position="215"/>
    </location>
</feature>
<evidence type="ECO:0000256" key="6">
    <source>
        <dbReference type="ARBA" id="ARBA00023136"/>
    </source>
</evidence>
<dbReference type="EMBL" id="DF820468">
    <property type="protein sequence ID" value="GAK58777.1"/>
    <property type="molecule type" value="Genomic_DNA"/>
</dbReference>
<dbReference type="GO" id="GO:0055085">
    <property type="term" value="P:transmembrane transport"/>
    <property type="evidence" value="ECO:0007669"/>
    <property type="project" value="InterPro"/>
</dbReference>
<sequence>MFRERWVQLVAYGVCMVFAVMVIIPFLWVLTTALKTPADISVWPPKFLPERITLENFSQILVKEDFLRYMLNSLIVSLGSMVSILLTSSLAGFIFAKYKFPYKGLLFTLILATAIIPLQVYMIPLFIMVFKAKMMNTYAAMIFPMSIMTFGVFFMRQNIMAIPDDLIDSARIDGANEFWIYMRIVLSLSKSAMMALGIFAFSEAWANFIWPLVVVTTKDKYTTELGLAIYQRQFYIEYGAISAGAVITIIPMVIVFFFLRRNILQGIATSGMKA</sequence>
<dbReference type="InterPro" id="IPR035906">
    <property type="entry name" value="MetI-like_sf"/>
</dbReference>
<feature type="transmembrane region" description="Helical" evidence="7">
    <location>
        <begin position="74"/>
        <end position="96"/>
    </location>
</feature>
<gene>
    <name evidence="9" type="ORF">U27_05752</name>
</gene>
<evidence type="ECO:0000256" key="2">
    <source>
        <dbReference type="ARBA" id="ARBA00022448"/>
    </source>
</evidence>
<organism evidence="9">
    <name type="scientific">Vecturithrix granuli</name>
    <dbReference type="NCBI Taxonomy" id="1499967"/>
    <lineage>
        <taxon>Bacteria</taxon>
        <taxon>Candidatus Moduliflexota</taxon>
        <taxon>Candidatus Vecturitrichia</taxon>
        <taxon>Candidatus Vecturitrichales</taxon>
        <taxon>Candidatus Vecturitrichaceae</taxon>
        <taxon>Candidatus Vecturithrix</taxon>
    </lineage>
</organism>
<evidence type="ECO:0000256" key="5">
    <source>
        <dbReference type="ARBA" id="ARBA00022989"/>
    </source>
</evidence>
<proteinExistence type="inferred from homology"/>
<protein>
    <submittedName>
        <fullName evidence="9">Monosaccharide-transporting ATPase</fullName>
    </submittedName>
</protein>
<keyword evidence="10" id="KW-1185">Reference proteome</keyword>
<evidence type="ECO:0000313" key="10">
    <source>
        <dbReference type="Proteomes" id="UP000030661"/>
    </source>
</evidence>
<feature type="transmembrane region" description="Helical" evidence="7">
    <location>
        <begin position="9"/>
        <end position="30"/>
    </location>
</feature>
<dbReference type="Gene3D" id="1.10.3720.10">
    <property type="entry name" value="MetI-like"/>
    <property type="match status" value="1"/>
</dbReference>
<dbReference type="CDD" id="cd06261">
    <property type="entry name" value="TM_PBP2"/>
    <property type="match status" value="1"/>
</dbReference>
<feature type="transmembrane region" description="Helical" evidence="7">
    <location>
        <begin position="235"/>
        <end position="259"/>
    </location>
</feature>
<dbReference type="SUPFAM" id="SSF161098">
    <property type="entry name" value="MetI-like"/>
    <property type="match status" value="1"/>
</dbReference>
<name>A0A081C2H2_VECG1</name>
<dbReference type="eggNOG" id="COG0395">
    <property type="taxonomic scope" value="Bacteria"/>
</dbReference>
<dbReference type="GO" id="GO:0005886">
    <property type="term" value="C:plasma membrane"/>
    <property type="evidence" value="ECO:0007669"/>
    <property type="project" value="UniProtKB-SubCell"/>
</dbReference>
<dbReference type="HOGENOM" id="CLU_016047_1_1_0"/>
<keyword evidence="3" id="KW-1003">Cell membrane</keyword>
<dbReference type="STRING" id="1499967.U27_05752"/>
<feature type="transmembrane region" description="Helical" evidence="7">
    <location>
        <begin position="136"/>
        <end position="155"/>
    </location>
</feature>
<keyword evidence="5 7" id="KW-1133">Transmembrane helix</keyword>
<comment type="subcellular location">
    <subcellularLocation>
        <location evidence="1 7">Cell membrane</location>
        <topology evidence="1 7">Multi-pass membrane protein</topology>
    </subcellularLocation>
</comment>
<dbReference type="AlphaFoldDB" id="A0A081C2H2"/>
<dbReference type="InterPro" id="IPR000515">
    <property type="entry name" value="MetI-like"/>
</dbReference>
<evidence type="ECO:0000256" key="7">
    <source>
        <dbReference type="RuleBase" id="RU363032"/>
    </source>
</evidence>
<dbReference type="PROSITE" id="PS50928">
    <property type="entry name" value="ABC_TM1"/>
    <property type="match status" value="1"/>
</dbReference>
<evidence type="ECO:0000313" key="9">
    <source>
        <dbReference type="EMBL" id="GAK58777.1"/>
    </source>
</evidence>
<keyword evidence="6 7" id="KW-0472">Membrane</keyword>
<comment type="similarity">
    <text evidence="7">Belongs to the binding-protein-dependent transport system permease family.</text>
</comment>
<evidence type="ECO:0000259" key="8">
    <source>
        <dbReference type="PROSITE" id="PS50928"/>
    </source>
</evidence>
<evidence type="ECO:0000256" key="4">
    <source>
        <dbReference type="ARBA" id="ARBA00022692"/>
    </source>
</evidence>
<accession>A0A081C2H2</accession>